<dbReference type="Proteomes" id="UP000028682">
    <property type="component" value="Chromosome"/>
</dbReference>
<organism evidence="2 3">
    <name type="scientific">Streptomyces lividans TK24</name>
    <dbReference type="NCBI Taxonomy" id="457428"/>
    <lineage>
        <taxon>Bacteria</taxon>
        <taxon>Bacillati</taxon>
        <taxon>Actinomycetota</taxon>
        <taxon>Actinomycetes</taxon>
        <taxon>Kitasatosporales</taxon>
        <taxon>Streptomycetaceae</taxon>
        <taxon>Streptomyces</taxon>
    </lineage>
</organism>
<gene>
    <name evidence="2" type="ORF">SLIV_17365</name>
</gene>
<evidence type="ECO:0000256" key="1">
    <source>
        <dbReference type="SAM" id="MobiDB-lite"/>
    </source>
</evidence>
<evidence type="ECO:0008006" key="4">
    <source>
        <dbReference type="Google" id="ProtNLM"/>
    </source>
</evidence>
<evidence type="ECO:0000313" key="2">
    <source>
        <dbReference type="EMBL" id="AIJ14444.1"/>
    </source>
</evidence>
<evidence type="ECO:0000313" key="3">
    <source>
        <dbReference type="Proteomes" id="UP000028682"/>
    </source>
</evidence>
<keyword evidence="3" id="KW-1185">Reference proteome</keyword>
<feature type="region of interest" description="Disordered" evidence="1">
    <location>
        <begin position="25"/>
        <end position="90"/>
    </location>
</feature>
<accession>A0ABN4DSS3</accession>
<protein>
    <recommendedName>
        <fullName evidence="4">Secreted protein</fullName>
    </recommendedName>
</protein>
<dbReference type="EMBL" id="CP009124">
    <property type="protein sequence ID" value="AIJ14444.1"/>
    <property type="molecule type" value="Genomic_DNA"/>
</dbReference>
<sequence>MPARKATEAVLSSCFPSGCDERRREIVPGPGLRSAPLAPPAPSAPWAHPRGANASHRTVTSPCRHRTGPSVTGQSAVRSRTARIQRCRAP</sequence>
<proteinExistence type="predicted"/>
<feature type="compositionally biased region" description="Polar residues" evidence="1">
    <location>
        <begin position="69"/>
        <end position="78"/>
    </location>
</feature>
<reference evidence="3" key="1">
    <citation type="submission" date="2014-08" db="EMBL/GenBank/DDBJ databases">
        <title>Complete genome sequence of Streptomyces lividans TK24.</title>
        <authorList>
            <consortium name="StrepSynth"/>
            <person name="Ruckert C."/>
            <person name="Fridjonson O.H."/>
            <person name="Lambert C."/>
            <person name="van Wezel G.P."/>
            <person name="Bernaerts K."/>
            <person name="Anne J."/>
            <person name="Economou A."/>
            <person name="Kalinowski J."/>
        </authorList>
    </citation>
    <scope>NUCLEOTIDE SEQUENCE [LARGE SCALE GENOMIC DNA]</scope>
    <source>
        <strain evidence="3">TK24</strain>
    </source>
</reference>
<name>A0ABN4DSS3_STRLI</name>
<feature type="compositionally biased region" description="Basic residues" evidence="1">
    <location>
        <begin position="80"/>
        <end position="90"/>
    </location>
</feature>